<evidence type="ECO:0000313" key="2">
    <source>
        <dbReference type="EMBL" id="VFT94783.1"/>
    </source>
</evidence>
<evidence type="ECO:0000313" key="3">
    <source>
        <dbReference type="Proteomes" id="UP000332933"/>
    </source>
</evidence>
<evidence type="ECO:0000313" key="1">
    <source>
        <dbReference type="EMBL" id="KAF0690557.1"/>
    </source>
</evidence>
<dbReference type="EMBL" id="VJMH01006372">
    <property type="protein sequence ID" value="KAF0690557.1"/>
    <property type="molecule type" value="Genomic_DNA"/>
</dbReference>
<protein>
    <submittedName>
        <fullName evidence="2">Aste57867_18044 protein</fullName>
    </submittedName>
</protein>
<reference evidence="1" key="2">
    <citation type="submission" date="2019-06" db="EMBL/GenBank/DDBJ databases">
        <title>Genomics analysis of Aphanomyces spp. identifies a new class of oomycete effector associated with host adaptation.</title>
        <authorList>
            <person name="Gaulin E."/>
        </authorList>
    </citation>
    <scope>NUCLEOTIDE SEQUENCE</scope>
    <source>
        <strain evidence="1">CBS 578.67</strain>
    </source>
</reference>
<dbReference type="InterPro" id="IPR027417">
    <property type="entry name" value="P-loop_NTPase"/>
</dbReference>
<dbReference type="Proteomes" id="UP000332933">
    <property type="component" value="Unassembled WGS sequence"/>
</dbReference>
<proteinExistence type="predicted"/>
<organism evidence="2 3">
    <name type="scientific">Aphanomyces stellatus</name>
    <dbReference type="NCBI Taxonomy" id="120398"/>
    <lineage>
        <taxon>Eukaryota</taxon>
        <taxon>Sar</taxon>
        <taxon>Stramenopiles</taxon>
        <taxon>Oomycota</taxon>
        <taxon>Saprolegniomycetes</taxon>
        <taxon>Saprolegniales</taxon>
        <taxon>Verrucalvaceae</taxon>
        <taxon>Aphanomyces</taxon>
    </lineage>
</organism>
<name>A0A485LAS3_9STRA</name>
<dbReference type="EMBL" id="CAADRA010006393">
    <property type="protein sequence ID" value="VFT94783.1"/>
    <property type="molecule type" value="Genomic_DNA"/>
</dbReference>
<keyword evidence="3" id="KW-1185">Reference proteome</keyword>
<dbReference type="Gene3D" id="3.40.50.300">
    <property type="entry name" value="P-loop containing nucleotide triphosphate hydrolases"/>
    <property type="match status" value="1"/>
</dbReference>
<dbReference type="SUPFAM" id="SSF52540">
    <property type="entry name" value="P-loop containing nucleoside triphosphate hydrolases"/>
    <property type="match status" value="1"/>
</dbReference>
<accession>A0A485LAS3</accession>
<dbReference type="OrthoDB" id="128538at2759"/>
<reference evidence="2 3" key="1">
    <citation type="submission" date="2019-03" db="EMBL/GenBank/DDBJ databases">
        <authorList>
            <person name="Gaulin E."/>
            <person name="Dumas B."/>
        </authorList>
    </citation>
    <scope>NUCLEOTIDE SEQUENCE [LARGE SCALE GENOMIC DNA]</scope>
    <source>
        <strain evidence="2">CBS 568.67</strain>
    </source>
</reference>
<sequence>MFDVKGLNVAGLSTCDEKMLFCRQDTMKLIGALDEMGRGIRIYGPPGVGKSVTTWYWACNQVQKSKKTVLWIHLSKSTVPRIIRLTQSDTLAFQSRQLSKLSEYVFDAQDDIIVIDGVTQNDADLEKTVFDFHNSTSRQAVSVASMFMKRNYEDEDFLKISNFEAAPWSLDEYYTATENEEFAKSVNCILIDGCCENEKEEEKEEEKVNSNIKHLVDQKYYFAGCSARWMFQTTVSNVISQIGYYFARVPSFVDILKGNIGLQSLDMVNHLACEQGTAKQRFFTSQYIARIALDKDGHEAIRLAYGVADILGNNSFKGWIVEMDFIQQIKSAKGNGLNVTDMENRAIRFEVSGLIRCDVESLSKDLIQKAIVKEPTAANLNNLWFLPSKWNQPSFDLFCFTICGNRFVLQFIQVTTAKKHALKLQCFREVALTFAKMDLKIGGIDIFMATPSDLTEFEIPNWMVEGHICEWFVGKDEEKWRQVKPQNQVKTVKFVKTA</sequence>
<gene>
    <name evidence="2" type="primary">Aste57867_18044</name>
    <name evidence="1" type="ORF">As57867_017982</name>
    <name evidence="2" type="ORF">ASTE57867_18044</name>
</gene>
<dbReference type="AlphaFoldDB" id="A0A485LAS3"/>